<evidence type="ECO:0000313" key="2">
    <source>
        <dbReference type="EMBL" id="KAG2228250.1"/>
    </source>
</evidence>
<evidence type="ECO:0008006" key="4">
    <source>
        <dbReference type="Google" id="ProtNLM"/>
    </source>
</evidence>
<feature type="compositionally biased region" description="Low complexity" evidence="1">
    <location>
        <begin position="340"/>
        <end position="352"/>
    </location>
</feature>
<reference evidence="2 3" key="1">
    <citation type="submission" date="2020-12" db="EMBL/GenBank/DDBJ databases">
        <title>Metabolic potential, ecology and presence of endohyphal bacteria is reflected in genomic diversity of Mucoromycotina.</title>
        <authorList>
            <person name="Muszewska A."/>
            <person name="Okrasinska A."/>
            <person name="Steczkiewicz K."/>
            <person name="Drgas O."/>
            <person name="Orlowska M."/>
            <person name="Perlinska-Lenart U."/>
            <person name="Aleksandrzak-Piekarczyk T."/>
            <person name="Szatraj K."/>
            <person name="Zielenkiewicz U."/>
            <person name="Pilsyk S."/>
            <person name="Malc E."/>
            <person name="Mieczkowski P."/>
            <person name="Kruszewska J.S."/>
            <person name="Biernat P."/>
            <person name="Pawlowska J."/>
        </authorList>
    </citation>
    <scope>NUCLEOTIDE SEQUENCE [LARGE SCALE GENOMIC DNA]</scope>
    <source>
        <strain evidence="2 3">CBS 142.35</strain>
    </source>
</reference>
<dbReference type="AlphaFoldDB" id="A0A8H7SEP7"/>
<protein>
    <recommendedName>
        <fullName evidence="4">PH domain-containing protein</fullName>
    </recommendedName>
</protein>
<feature type="region of interest" description="Disordered" evidence="1">
    <location>
        <begin position="264"/>
        <end position="291"/>
    </location>
</feature>
<dbReference type="SUPFAM" id="SSF50729">
    <property type="entry name" value="PH domain-like"/>
    <property type="match status" value="1"/>
</dbReference>
<feature type="compositionally biased region" description="Polar residues" evidence="1">
    <location>
        <begin position="873"/>
        <end position="887"/>
    </location>
</feature>
<feature type="region of interest" description="Disordered" evidence="1">
    <location>
        <begin position="851"/>
        <end position="911"/>
    </location>
</feature>
<feature type="region of interest" description="Disordered" evidence="1">
    <location>
        <begin position="490"/>
        <end position="509"/>
    </location>
</feature>
<name>A0A8H7SEP7_9FUNG</name>
<sequence>MPHHQQQQPERDALDRGVLIKGTEEVPATAPIFEGHLYLQHPEKKSRWQWRLFRFDGTSFTCLSTRKIKLPKDTPVDSAIMRQETLLASRSTQQNLNNTQLNTSPSFNTSHTSPLLATPKDKTLRLISLANSMPDLQTTDKQQQQQTTVPPNNNEETVVMASYYQLPKWTVDISNISAISVLKQQSTKKRSPFSTSSNGSKSKCFCVRTFDGECYIMKAQKHKDLERWLFVLTKMWRYAQTIRNQLIQQQQQQLMTTSSSSLLLHQQPQQHHHYPHQPQQQPSLVQLSQRSPSSYRLSSKQIWESPPENMHRPVVDVNNTMMMRNLVPPPPFHQPPPPSNNNNTNNNNNNINKGSRSIPSSSLPYDNRYKPPMLSTEKLHWIDQWRESLAELAAYDTSLPPPIEPIPDDDNMSSISGLTSISLREKSTAARKAQQSTVAPTPRRKKSKRSIRSVASAIKRNNNGYDNNTTITPKSNSIAPAAASSADILPQEFPLDDRPSTSLKKKRSDEVKNWISNNTSNSNNPTSPVLVPNARTILDGDGDQLNDKSIRYHSSIRGRNARLVEEEDQQQQNDNQAVALSPTKIISHRASVIADDQIYGISPLQTLAKAESTDILQQHIDHAKRSSSPALLRHITNPEQQEDEDENMSLADLQRSLRRISINEQPKQSLSHPSTNRARSPSASSILDRRISTLDQHQHFVQNSKPAQIHHQQHHYNYNYPHQMISSSLNNTNNSANNNYPSPPPAFVHASPSSSSIINNGATPPPIVAPAVPPMPVVVGGAAPLIIPHTPPHQAPPPPPRAYYAQPVVSSSELTSKSMHHYPDQSIERTHYHYNNSHSVEYMKKRPKSWMLPSSTSATSLIPEKQQQQQQQNLFSIKHSNNSTTAIEQHPTTRRSIDVMMDTQRSENNTR</sequence>
<evidence type="ECO:0000313" key="3">
    <source>
        <dbReference type="Proteomes" id="UP000646827"/>
    </source>
</evidence>
<evidence type="ECO:0000256" key="1">
    <source>
        <dbReference type="SAM" id="MobiDB-lite"/>
    </source>
</evidence>
<dbReference type="EMBL" id="JAEPRB010000001">
    <property type="protein sequence ID" value="KAG2228250.1"/>
    <property type="molecule type" value="Genomic_DNA"/>
</dbReference>
<feature type="compositionally biased region" description="Low complexity" evidence="1">
    <location>
        <begin position="276"/>
        <end position="291"/>
    </location>
</feature>
<feature type="non-terminal residue" evidence="2">
    <location>
        <position position="1"/>
    </location>
</feature>
<feature type="compositionally biased region" description="Polar residues" evidence="1">
    <location>
        <begin position="459"/>
        <end position="474"/>
    </location>
</feature>
<dbReference type="Proteomes" id="UP000646827">
    <property type="component" value="Unassembled WGS sequence"/>
</dbReference>
<feature type="region of interest" description="Disordered" evidence="1">
    <location>
        <begin position="323"/>
        <end position="364"/>
    </location>
</feature>
<feature type="region of interest" description="Disordered" evidence="1">
    <location>
        <begin position="664"/>
        <end position="684"/>
    </location>
</feature>
<comment type="caution">
    <text evidence="2">The sequence shown here is derived from an EMBL/GenBank/DDBJ whole genome shotgun (WGS) entry which is preliminary data.</text>
</comment>
<gene>
    <name evidence="2" type="ORF">INT45_011042</name>
</gene>
<keyword evidence="3" id="KW-1185">Reference proteome</keyword>
<feature type="region of interest" description="Disordered" evidence="1">
    <location>
        <begin position="424"/>
        <end position="478"/>
    </location>
</feature>
<accession>A0A8H7SEP7</accession>
<organism evidence="2 3">
    <name type="scientific">Circinella minor</name>
    <dbReference type="NCBI Taxonomy" id="1195481"/>
    <lineage>
        <taxon>Eukaryota</taxon>
        <taxon>Fungi</taxon>
        <taxon>Fungi incertae sedis</taxon>
        <taxon>Mucoromycota</taxon>
        <taxon>Mucoromycotina</taxon>
        <taxon>Mucoromycetes</taxon>
        <taxon>Mucorales</taxon>
        <taxon>Lichtheimiaceae</taxon>
        <taxon>Circinella</taxon>
    </lineage>
</organism>
<feature type="compositionally biased region" description="Basic residues" evidence="1">
    <location>
        <begin position="442"/>
        <end position="451"/>
    </location>
</feature>
<dbReference type="OrthoDB" id="2412252at2759"/>
<proteinExistence type="predicted"/>
<feature type="compositionally biased region" description="Polar residues" evidence="1">
    <location>
        <begin position="353"/>
        <end position="364"/>
    </location>
</feature>
<feature type="compositionally biased region" description="Pro residues" evidence="1">
    <location>
        <begin position="327"/>
        <end position="339"/>
    </location>
</feature>